<sequence length="243" mass="27515">MDITKQTELIFEPIPLSQDYQFELPENVEEVSIQVTPEVILHGLYYKTTKSPLLLVYFQGNAKNMQNFFDNHGMILDWGYNVLVTDYRGFGKSTGSIDGEQNMYSDAEHVYDFALQLGYQPENIILYGYSMGTSMAAYLATKKRAKAVILESPYSSIAEISIFGNQAPDYQLNTAKRAHEISIPTLLIHGELDDIITPDHSERILANLVTPQKEMIVISKGGHGDLKGREEYQTSFKRFISKL</sequence>
<dbReference type="InterPro" id="IPR022742">
    <property type="entry name" value="Hydrolase_4"/>
</dbReference>
<dbReference type="SUPFAM" id="SSF53474">
    <property type="entry name" value="alpha/beta-Hydrolases"/>
    <property type="match status" value="1"/>
</dbReference>
<dbReference type="Pfam" id="PF00561">
    <property type="entry name" value="Abhydrolase_1"/>
    <property type="match status" value="1"/>
</dbReference>
<dbReference type="Pfam" id="PF12146">
    <property type="entry name" value="Hydrolase_4"/>
    <property type="match status" value="1"/>
</dbReference>
<protein>
    <submittedName>
        <fullName evidence="3">Alpha/beta fold hydrolase</fullName>
    </submittedName>
</protein>
<reference evidence="4" key="1">
    <citation type="submission" date="2021-01" db="EMBL/GenBank/DDBJ databases">
        <title>Genome public.</title>
        <authorList>
            <person name="Liu C."/>
            <person name="Sun Q."/>
        </authorList>
    </citation>
    <scope>NUCLEOTIDE SEQUENCE [LARGE SCALE GENOMIC DNA]</scope>
    <source>
        <strain evidence="4">YIM B02567</strain>
    </source>
</reference>
<dbReference type="RefSeq" id="WP_200246453.1">
    <property type="nucleotide sequence ID" value="NZ_JAENHK010000010.1"/>
</dbReference>
<dbReference type="PANTHER" id="PTHR12277">
    <property type="entry name" value="ALPHA/BETA HYDROLASE DOMAIN-CONTAINING PROTEIN"/>
    <property type="match status" value="1"/>
</dbReference>
<dbReference type="InterPro" id="IPR029058">
    <property type="entry name" value="AB_hydrolase_fold"/>
</dbReference>
<organism evidence="3 4">
    <name type="scientific">Chryseobacterium paridis</name>
    <dbReference type="NCBI Taxonomy" id="2800328"/>
    <lineage>
        <taxon>Bacteria</taxon>
        <taxon>Pseudomonadati</taxon>
        <taxon>Bacteroidota</taxon>
        <taxon>Flavobacteriia</taxon>
        <taxon>Flavobacteriales</taxon>
        <taxon>Weeksellaceae</taxon>
        <taxon>Chryseobacterium group</taxon>
        <taxon>Chryseobacterium</taxon>
    </lineage>
</organism>
<dbReference type="Proteomes" id="UP000628669">
    <property type="component" value="Unassembled WGS sequence"/>
</dbReference>
<proteinExistence type="predicted"/>
<dbReference type="PANTHER" id="PTHR12277:SF81">
    <property type="entry name" value="PROTEIN ABHD13"/>
    <property type="match status" value="1"/>
</dbReference>
<comment type="caution">
    <text evidence="3">The sequence shown here is derived from an EMBL/GenBank/DDBJ whole genome shotgun (WGS) entry which is preliminary data.</text>
</comment>
<dbReference type="Gene3D" id="3.40.50.1820">
    <property type="entry name" value="alpha/beta hydrolase"/>
    <property type="match status" value="2"/>
</dbReference>
<gene>
    <name evidence="3" type="ORF">JHL15_13325</name>
</gene>
<evidence type="ECO:0000313" key="3">
    <source>
        <dbReference type="EMBL" id="MBK1896742.1"/>
    </source>
</evidence>
<evidence type="ECO:0000313" key="4">
    <source>
        <dbReference type="Proteomes" id="UP000628669"/>
    </source>
</evidence>
<evidence type="ECO:0000259" key="2">
    <source>
        <dbReference type="Pfam" id="PF12146"/>
    </source>
</evidence>
<evidence type="ECO:0000259" key="1">
    <source>
        <dbReference type="Pfam" id="PF00561"/>
    </source>
</evidence>
<keyword evidence="4" id="KW-1185">Reference proteome</keyword>
<name>A0ABS1FWE2_9FLAO</name>
<dbReference type="GO" id="GO:0016787">
    <property type="term" value="F:hydrolase activity"/>
    <property type="evidence" value="ECO:0007669"/>
    <property type="project" value="UniProtKB-KW"/>
</dbReference>
<dbReference type="InterPro" id="IPR000073">
    <property type="entry name" value="AB_hydrolase_1"/>
</dbReference>
<keyword evidence="3" id="KW-0378">Hydrolase</keyword>
<dbReference type="EMBL" id="JAENHK010000010">
    <property type="protein sequence ID" value="MBK1896742.1"/>
    <property type="molecule type" value="Genomic_DNA"/>
</dbReference>
<feature type="domain" description="Serine aminopeptidase S33" evidence="2">
    <location>
        <begin position="171"/>
        <end position="224"/>
    </location>
</feature>
<feature type="domain" description="AB hydrolase-1" evidence="1">
    <location>
        <begin position="55"/>
        <end position="156"/>
    </location>
</feature>
<accession>A0ABS1FWE2</accession>